<gene>
    <name evidence="2" type="ORF">R3P38DRAFT_3258447</name>
</gene>
<reference evidence="2 3" key="1">
    <citation type="journal article" date="2024" name="J Genomics">
        <title>Draft genome sequencing and assembly of Favolaschia claudopus CIRM-BRFM 2984 isolated from oak limbs.</title>
        <authorList>
            <person name="Navarro D."/>
            <person name="Drula E."/>
            <person name="Chaduli D."/>
            <person name="Cazenave R."/>
            <person name="Ahrendt S."/>
            <person name="Wang J."/>
            <person name="Lipzen A."/>
            <person name="Daum C."/>
            <person name="Barry K."/>
            <person name="Grigoriev I.V."/>
            <person name="Favel A."/>
            <person name="Rosso M.N."/>
            <person name="Martin F."/>
        </authorList>
    </citation>
    <scope>NUCLEOTIDE SEQUENCE [LARGE SCALE GENOMIC DNA]</scope>
    <source>
        <strain evidence="2 3">CIRM-BRFM 2984</strain>
    </source>
</reference>
<dbReference type="EMBL" id="JAWWNJ010000010">
    <property type="protein sequence ID" value="KAK7047040.1"/>
    <property type="molecule type" value="Genomic_DNA"/>
</dbReference>
<evidence type="ECO:0000313" key="2">
    <source>
        <dbReference type="EMBL" id="KAK7047040.1"/>
    </source>
</evidence>
<dbReference type="AlphaFoldDB" id="A0AAW0D4G2"/>
<sequence length="298" mass="32768">MASHVGWSASGMSLGVEDSEGPYDSRSQGRGGAKLEHREDEETATVLDERCHAEDQEDDVGLENAEQHHVLPAVRALDVEDSGPACRGVEPRSPAHSSVERVVYARICACPARWLRVTSPTRARRSGDRKNQILVWQGYAHWETWRRIDAASLGRRRCCLTANEGDGRRRGVVEGCEECVKKIEDPASDRKEIAVCVYVSPCPSCSLAARDSYNALSSSSDRRRPSTVDLGAVLPPNPRAAFFLSLNRHLIAYPAFRAVRGHVHRLLSCFSAGRDVVLLAGYPVSCEPPSPGLSRNRQ</sequence>
<accession>A0AAW0D4G2</accession>
<proteinExistence type="predicted"/>
<evidence type="ECO:0000256" key="1">
    <source>
        <dbReference type="SAM" id="MobiDB-lite"/>
    </source>
</evidence>
<dbReference type="Proteomes" id="UP001362999">
    <property type="component" value="Unassembled WGS sequence"/>
</dbReference>
<feature type="region of interest" description="Disordered" evidence="1">
    <location>
        <begin position="1"/>
        <end position="57"/>
    </location>
</feature>
<name>A0AAW0D4G2_9AGAR</name>
<comment type="caution">
    <text evidence="2">The sequence shown here is derived from an EMBL/GenBank/DDBJ whole genome shotgun (WGS) entry which is preliminary data.</text>
</comment>
<evidence type="ECO:0000313" key="3">
    <source>
        <dbReference type="Proteomes" id="UP001362999"/>
    </source>
</evidence>
<protein>
    <submittedName>
        <fullName evidence="2">Uncharacterized protein</fullName>
    </submittedName>
</protein>
<keyword evidence="3" id="KW-1185">Reference proteome</keyword>
<organism evidence="2 3">
    <name type="scientific">Favolaschia claudopus</name>
    <dbReference type="NCBI Taxonomy" id="2862362"/>
    <lineage>
        <taxon>Eukaryota</taxon>
        <taxon>Fungi</taxon>
        <taxon>Dikarya</taxon>
        <taxon>Basidiomycota</taxon>
        <taxon>Agaricomycotina</taxon>
        <taxon>Agaricomycetes</taxon>
        <taxon>Agaricomycetidae</taxon>
        <taxon>Agaricales</taxon>
        <taxon>Marasmiineae</taxon>
        <taxon>Mycenaceae</taxon>
        <taxon>Favolaschia</taxon>
    </lineage>
</organism>